<keyword evidence="10" id="KW-1185">Reference proteome</keyword>
<keyword evidence="2" id="KW-0805">Transcription regulation</keyword>
<accession>A0A085M903</accession>
<dbReference type="PROSITE" id="PS00350">
    <property type="entry name" value="MADS_BOX_1"/>
    <property type="match status" value="1"/>
</dbReference>
<feature type="compositionally biased region" description="Polar residues" evidence="6">
    <location>
        <begin position="390"/>
        <end position="400"/>
    </location>
</feature>
<dbReference type="GO" id="GO:0000978">
    <property type="term" value="F:RNA polymerase II cis-regulatory region sequence-specific DNA binding"/>
    <property type="evidence" value="ECO:0007669"/>
    <property type="project" value="TreeGrafter"/>
</dbReference>
<dbReference type="GO" id="GO:0042826">
    <property type="term" value="F:histone deacetylase binding"/>
    <property type="evidence" value="ECO:0007669"/>
    <property type="project" value="TreeGrafter"/>
</dbReference>
<dbReference type="Pfam" id="PF00319">
    <property type="entry name" value="SRF-TF"/>
    <property type="match status" value="1"/>
</dbReference>
<evidence type="ECO:0000256" key="5">
    <source>
        <dbReference type="ARBA" id="ARBA00023242"/>
    </source>
</evidence>
<dbReference type="SMART" id="SM00432">
    <property type="entry name" value="MADS"/>
    <property type="match status" value="1"/>
</dbReference>
<feature type="region of interest" description="Disordered" evidence="6">
    <location>
        <begin position="387"/>
        <end position="429"/>
    </location>
</feature>
<feature type="compositionally biased region" description="Polar residues" evidence="6">
    <location>
        <begin position="220"/>
        <end position="231"/>
    </location>
</feature>
<evidence type="ECO:0000313" key="9">
    <source>
        <dbReference type="EMBL" id="KFD72411.1"/>
    </source>
</evidence>
<dbReference type="GO" id="GO:0046983">
    <property type="term" value="F:protein dimerization activity"/>
    <property type="evidence" value="ECO:0007669"/>
    <property type="project" value="InterPro"/>
</dbReference>
<dbReference type="Gene3D" id="3.40.1810.10">
    <property type="entry name" value="Transcription factor, MADS-box"/>
    <property type="match status" value="1"/>
</dbReference>
<dbReference type="PANTHER" id="PTHR11945">
    <property type="entry name" value="MADS BOX PROTEIN"/>
    <property type="match status" value="1"/>
</dbReference>
<dbReference type="CDD" id="cd00265">
    <property type="entry name" value="MADS_MEF2_like"/>
    <property type="match status" value="1"/>
</dbReference>
<dbReference type="GO" id="GO:0000981">
    <property type="term" value="F:DNA-binding transcription factor activity, RNA polymerase II-specific"/>
    <property type="evidence" value="ECO:0007669"/>
    <property type="project" value="TreeGrafter"/>
</dbReference>
<dbReference type="PROSITE" id="PS50066">
    <property type="entry name" value="MADS_BOX_2"/>
    <property type="match status" value="1"/>
</dbReference>
<evidence type="ECO:0000256" key="4">
    <source>
        <dbReference type="ARBA" id="ARBA00023163"/>
    </source>
</evidence>
<sequence length="429" mass="47114">MGRKKIQISRIQDERNRQVTFTKRKFGLMKKAYELSVLCDCEIALIIFNSSNKLFQYASTDMDKVLLKYTEYNEPHESRTNADIVEALHRKEHRNTVGVASQCASPDSDDDSFEGTSPVPNAHQAQQFAPQQTHSPIKEVDNMFSPPVGAGHVPQASRTVDLNLNRNIMNHQFSQFLPTTSCSEYNHLSGSVLPNGFHVDRSNRPVKDEDNNFSVYALTSRQNDVSDSQPGVSRPMLPHAQAASKSRLTDGTGFRLGMANPTIDPRQSHEHTRMLSNPNASLPTSALSSYHGSLSAGLTNDFQLPSSDLSLLGSFNSAALLGNWSGQPPLGLNASHGLAVHELSVLNSARAPNSGDAAIMHDSTSVKSVPVSARNKVDSLRCPNPRAGNILTSYSPTTELGENERNNQYKDQPLVKRTRIDPNSPVIWS</sequence>
<dbReference type="FunFam" id="3.40.1810.10:FF:000001">
    <property type="entry name" value="Myocyte-specific enhancer factor 2A homolog"/>
    <property type="match status" value="1"/>
</dbReference>
<feature type="compositionally biased region" description="Polar residues" evidence="6">
    <location>
        <begin position="114"/>
        <end position="133"/>
    </location>
</feature>
<organism evidence="8 10">
    <name type="scientific">Trichuris suis</name>
    <name type="common">pig whipworm</name>
    <dbReference type="NCBI Taxonomy" id="68888"/>
    <lineage>
        <taxon>Eukaryota</taxon>
        <taxon>Metazoa</taxon>
        <taxon>Ecdysozoa</taxon>
        <taxon>Nematoda</taxon>
        <taxon>Enoplea</taxon>
        <taxon>Dorylaimia</taxon>
        <taxon>Trichinellida</taxon>
        <taxon>Trichuridae</taxon>
        <taxon>Trichuris</taxon>
    </lineage>
</organism>
<evidence type="ECO:0000256" key="6">
    <source>
        <dbReference type="SAM" id="MobiDB-lite"/>
    </source>
</evidence>
<dbReference type="GO" id="GO:0030154">
    <property type="term" value="P:cell differentiation"/>
    <property type="evidence" value="ECO:0007669"/>
    <property type="project" value="TreeGrafter"/>
</dbReference>
<dbReference type="EMBL" id="KL363214">
    <property type="protein sequence ID" value="KFD53699.1"/>
    <property type="molecule type" value="Genomic_DNA"/>
</dbReference>
<name>A0A085M903_9BILA</name>
<proteinExistence type="predicted"/>
<feature type="domain" description="MADS-box" evidence="7">
    <location>
        <begin position="1"/>
        <end position="61"/>
    </location>
</feature>
<feature type="region of interest" description="Disordered" evidence="6">
    <location>
        <begin position="96"/>
        <end position="133"/>
    </location>
</feature>
<keyword evidence="5" id="KW-0539">Nucleus</keyword>
<gene>
    <name evidence="8" type="ORF">M513_05404</name>
    <name evidence="9" type="ORF">M514_05404</name>
</gene>
<evidence type="ECO:0000256" key="3">
    <source>
        <dbReference type="ARBA" id="ARBA00023125"/>
    </source>
</evidence>
<feature type="region of interest" description="Disordered" evidence="6">
    <location>
        <begin position="220"/>
        <end position="280"/>
    </location>
</feature>
<evidence type="ECO:0000259" key="7">
    <source>
        <dbReference type="PROSITE" id="PS50066"/>
    </source>
</evidence>
<dbReference type="GO" id="GO:0045944">
    <property type="term" value="P:positive regulation of transcription by RNA polymerase II"/>
    <property type="evidence" value="ECO:0007669"/>
    <property type="project" value="InterPro"/>
</dbReference>
<dbReference type="InterPro" id="IPR036879">
    <property type="entry name" value="TF_MADSbox_sf"/>
</dbReference>
<dbReference type="SUPFAM" id="SSF55455">
    <property type="entry name" value="SRF-like"/>
    <property type="match status" value="1"/>
</dbReference>
<evidence type="ECO:0000313" key="10">
    <source>
        <dbReference type="Proteomes" id="UP000030764"/>
    </source>
</evidence>
<evidence type="ECO:0000256" key="2">
    <source>
        <dbReference type="ARBA" id="ARBA00023015"/>
    </source>
</evidence>
<dbReference type="EMBL" id="KL367477">
    <property type="protein sequence ID" value="KFD72411.1"/>
    <property type="molecule type" value="Genomic_DNA"/>
</dbReference>
<dbReference type="AlphaFoldDB" id="A0A085M903"/>
<dbReference type="Proteomes" id="UP000030758">
    <property type="component" value="Unassembled WGS sequence"/>
</dbReference>
<dbReference type="InterPro" id="IPR033896">
    <property type="entry name" value="MEF2-like_N"/>
</dbReference>
<keyword evidence="4" id="KW-0804">Transcription</keyword>
<evidence type="ECO:0000256" key="1">
    <source>
        <dbReference type="ARBA" id="ARBA00004123"/>
    </source>
</evidence>
<dbReference type="PRINTS" id="PR00404">
    <property type="entry name" value="MADSDOMAIN"/>
</dbReference>
<comment type="subcellular location">
    <subcellularLocation>
        <location evidence="1">Nucleus</location>
    </subcellularLocation>
</comment>
<reference evidence="8 10" key="1">
    <citation type="journal article" date="2014" name="Nat. Genet.">
        <title>Genome and transcriptome of the porcine whipworm Trichuris suis.</title>
        <authorList>
            <person name="Jex A.R."/>
            <person name="Nejsum P."/>
            <person name="Schwarz E.M."/>
            <person name="Hu L."/>
            <person name="Young N.D."/>
            <person name="Hall R.S."/>
            <person name="Korhonen P.K."/>
            <person name="Liao S."/>
            <person name="Thamsborg S."/>
            <person name="Xia J."/>
            <person name="Xu P."/>
            <person name="Wang S."/>
            <person name="Scheerlinck J.P."/>
            <person name="Hofmann A."/>
            <person name="Sternberg P.W."/>
            <person name="Wang J."/>
            <person name="Gasser R.B."/>
        </authorList>
    </citation>
    <scope>NUCLEOTIDE SEQUENCE [LARGE SCALE GENOMIC DNA]</scope>
    <source>
        <strain evidence="9">DCEP-RM93F</strain>
        <strain evidence="8">DCEP-RM93M</strain>
    </source>
</reference>
<evidence type="ECO:0000313" key="8">
    <source>
        <dbReference type="EMBL" id="KFD53699.1"/>
    </source>
</evidence>
<dbReference type="GO" id="GO:0005634">
    <property type="term" value="C:nucleus"/>
    <property type="evidence" value="ECO:0007669"/>
    <property type="project" value="UniProtKB-SubCell"/>
</dbReference>
<protein>
    <recommendedName>
        <fullName evidence="7">MADS-box domain-containing protein</fullName>
    </recommendedName>
</protein>
<dbReference type="Proteomes" id="UP000030764">
    <property type="component" value="Unassembled WGS sequence"/>
</dbReference>
<dbReference type="PANTHER" id="PTHR11945:SF534">
    <property type="entry name" value="MYOCYTE-SPECIFIC ENHANCER FACTOR 2"/>
    <property type="match status" value="1"/>
</dbReference>
<dbReference type="InterPro" id="IPR002100">
    <property type="entry name" value="TF_MADSbox"/>
</dbReference>
<keyword evidence="3" id="KW-0238">DNA-binding</keyword>